<dbReference type="Proteomes" id="UP000198876">
    <property type="component" value="Unassembled WGS sequence"/>
</dbReference>
<reference evidence="3" key="1">
    <citation type="submission" date="2016-10" db="EMBL/GenBank/DDBJ databases">
        <authorList>
            <person name="Varghese N."/>
            <person name="Submissions S."/>
        </authorList>
    </citation>
    <scope>NUCLEOTIDE SEQUENCE [LARGE SCALE GENOMIC DNA]</scope>
    <source>
        <strain evidence="3">CGMCC 1.7739</strain>
    </source>
</reference>
<feature type="region of interest" description="Disordered" evidence="1">
    <location>
        <begin position="124"/>
        <end position="143"/>
    </location>
</feature>
<evidence type="ECO:0000256" key="1">
    <source>
        <dbReference type="SAM" id="MobiDB-lite"/>
    </source>
</evidence>
<sequence length="143" mass="15465">MSVSTAAAFRSVLENEGLSTKRVEVEDTGKLVVVLNTDDVLEPREDQGIDGISMTVAAYWGFYPGSGVDPLKIRVLDYDAGQAAFYTCRGEWAAEVAETIDAADDESAISTAKGKCLRRVHDTEKVASPKGLREREEQAAHGD</sequence>
<dbReference type="EMBL" id="FOOQ01000010">
    <property type="protein sequence ID" value="SFH05263.1"/>
    <property type="molecule type" value="Genomic_DNA"/>
</dbReference>
<name>A0A1I2WVD7_9EURY</name>
<dbReference type="AlphaFoldDB" id="A0A1I2WVD7"/>
<accession>A0A1I2WVD7</accession>
<proteinExistence type="predicted"/>
<evidence type="ECO:0000313" key="2">
    <source>
        <dbReference type="EMBL" id="SFH05263.1"/>
    </source>
</evidence>
<evidence type="ECO:0000313" key="3">
    <source>
        <dbReference type="Proteomes" id="UP000198876"/>
    </source>
</evidence>
<organism evidence="2 3">
    <name type="scientific">Halopelagius inordinatus</name>
    <dbReference type="NCBI Taxonomy" id="553467"/>
    <lineage>
        <taxon>Archaea</taxon>
        <taxon>Methanobacteriati</taxon>
        <taxon>Methanobacteriota</taxon>
        <taxon>Stenosarchaea group</taxon>
        <taxon>Halobacteria</taxon>
        <taxon>Halobacteriales</taxon>
        <taxon>Haloferacaceae</taxon>
    </lineage>
</organism>
<protein>
    <submittedName>
        <fullName evidence="2">Uncharacterized protein</fullName>
    </submittedName>
</protein>
<keyword evidence="3" id="KW-1185">Reference proteome</keyword>
<gene>
    <name evidence="2" type="ORF">SAMN04488063_0017</name>
</gene>
<dbReference type="RefSeq" id="WP_092894036.1">
    <property type="nucleotide sequence ID" value="NZ_FOOQ01000010.1"/>
</dbReference>